<evidence type="ECO:0000256" key="1">
    <source>
        <dbReference type="SAM" id="MobiDB-lite"/>
    </source>
</evidence>
<gene>
    <name evidence="2" type="ORF">N1028_15645</name>
</gene>
<organism evidence="2 3">
    <name type="scientific">Herbiconiux oxytropis</name>
    <dbReference type="NCBI Taxonomy" id="2970915"/>
    <lineage>
        <taxon>Bacteria</taxon>
        <taxon>Bacillati</taxon>
        <taxon>Actinomycetota</taxon>
        <taxon>Actinomycetes</taxon>
        <taxon>Micrococcales</taxon>
        <taxon>Microbacteriaceae</taxon>
        <taxon>Herbiconiux</taxon>
    </lineage>
</organism>
<accession>A0AA41XFM3</accession>
<dbReference type="RefSeq" id="WP_259530321.1">
    <property type="nucleotide sequence ID" value="NZ_JANLCK010000010.1"/>
</dbReference>
<evidence type="ECO:0000313" key="2">
    <source>
        <dbReference type="EMBL" id="MCS5727329.1"/>
    </source>
</evidence>
<feature type="region of interest" description="Disordered" evidence="1">
    <location>
        <begin position="1"/>
        <end position="82"/>
    </location>
</feature>
<sequence>MAIQSGNDDDTVQKDVSYSPSSGRETEKSQDEPRSSAHLDDPEVDEGAVISLPGEGGPDDVGEVDVDEEAIRESIAGRAKHA</sequence>
<dbReference type="AlphaFoldDB" id="A0AA41XFM3"/>
<name>A0AA41XFM3_9MICO</name>
<protein>
    <submittedName>
        <fullName evidence="2">Uncharacterized protein</fullName>
    </submittedName>
</protein>
<reference evidence="2" key="1">
    <citation type="submission" date="2022-08" db="EMBL/GenBank/DDBJ databases">
        <authorList>
            <person name="Deng Y."/>
            <person name="Han X.-F."/>
            <person name="Zhang Y.-Q."/>
        </authorList>
    </citation>
    <scope>NUCLEOTIDE SEQUENCE</scope>
    <source>
        <strain evidence="2">CPCC 203407</strain>
    </source>
</reference>
<feature type="compositionally biased region" description="Polar residues" evidence="1">
    <location>
        <begin position="14"/>
        <end position="23"/>
    </location>
</feature>
<feature type="compositionally biased region" description="Acidic residues" evidence="1">
    <location>
        <begin position="57"/>
        <end position="70"/>
    </location>
</feature>
<feature type="compositionally biased region" description="Basic and acidic residues" evidence="1">
    <location>
        <begin position="24"/>
        <end position="41"/>
    </location>
</feature>
<evidence type="ECO:0000313" key="3">
    <source>
        <dbReference type="Proteomes" id="UP001165587"/>
    </source>
</evidence>
<keyword evidence="3" id="KW-1185">Reference proteome</keyword>
<dbReference type="Proteomes" id="UP001165587">
    <property type="component" value="Unassembled WGS sequence"/>
</dbReference>
<dbReference type="EMBL" id="JANLCK010000010">
    <property type="protein sequence ID" value="MCS5727329.1"/>
    <property type="molecule type" value="Genomic_DNA"/>
</dbReference>
<comment type="caution">
    <text evidence="2">The sequence shown here is derived from an EMBL/GenBank/DDBJ whole genome shotgun (WGS) entry which is preliminary data.</text>
</comment>
<proteinExistence type="predicted"/>